<dbReference type="Pfam" id="PF14276">
    <property type="entry name" value="DUF4363"/>
    <property type="match status" value="1"/>
</dbReference>
<organism evidence="1 2">
    <name type="scientific">Clostridium magnum DSM 2767</name>
    <dbReference type="NCBI Taxonomy" id="1121326"/>
    <lineage>
        <taxon>Bacteria</taxon>
        <taxon>Bacillati</taxon>
        <taxon>Bacillota</taxon>
        <taxon>Clostridia</taxon>
        <taxon>Eubacteriales</taxon>
        <taxon>Clostridiaceae</taxon>
        <taxon>Clostridium</taxon>
    </lineage>
</organism>
<name>A0A162RY20_9CLOT</name>
<dbReference type="EMBL" id="LWAE01000005">
    <property type="protein sequence ID" value="KZL90531.1"/>
    <property type="molecule type" value="Genomic_DNA"/>
</dbReference>
<dbReference type="InterPro" id="IPR025373">
    <property type="entry name" value="DUF4363"/>
</dbReference>
<reference evidence="1 2" key="1">
    <citation type="submission" date="2016-04" db="EMBL/GenBank/DDBJ databases">
        <title>Genome sequence of Clostridium magnum DSM 2767.</title>
        <authorList>
            <person name="Poehlein A."/>
            <person name="Uhlig R."/>
            <person name="Fischer R."/>
            <person name="Bahl H."/>
            <person name="Daniel R."/>
        </authorList>
    </citation>
    <scope>NUCLEOTIDE SEQUENCE [LARGE SCALE GENOMIC DNA]</scope>
    <source>
        <strain evidence="1 2">DSM 2767</strain>
    </source>
</reference>
<evidence type="ECO:0000313" key="1">
    <source>
        <dbReference type="EMBL" id="KZL90531.1"/>
    </source>
</evidence>
<dbReference type="RefSeq" id="WP_066626791.1">
    <property type="nucleotide sequence ID" value="NZ_FQXL01000011.1"/>
</dbReference>
<dbReference type="STRING" id="1121326.CLMAG_43030"/>
<dbReference type="OrthoDB" id="1739442at2"/>
<dbReference type="PATRIC" id="fig|1121326.3.peg.4365"/>
<gene>
    <name evidence="1" type="ORF">CLMAG_43030</name>
</gene>
<sequence>MRKFFVIAIPIVTLAFFILVMNSDNILKYHLGNNDNIPGSIQELKQDIQDEKWEEANKKTDELSMSWKKVVKRVQFSAEKDEINEFDMNIARLRGAIVTKNKSSAFMELTEAYEHWENIGK</sequence>
<evidence type="ECO:0000313" key="2">
    <source>
        <dbReference type="Proteomes" id="UP000076603"/>
    </source>
</evidence>
<protein>
    <recommendedName>
        <fullName evidence="3">DUF4363 domain-containing protein</fullName>
    </recommendedName>
</protein>
<dbReference type="AlphaFoldDB" id="A0A162RY20"/>
<accession>A0A162RY20</accession>
<proteinExistence type="predicted"/>
<comment type="caution">
    <text evidence="1">The sequence shown here is derived from an EMBL/GenBank/DDBJ whole genome shotgun (WGS) entry which is preliminary data.</text>
</comment>
<keyword evidence="2" id="KW-1185">Reference proteome</keyword>
<dbReference type="Proteomes" id="UP000076603">
    <property type="component" value="Unassembled WGS sequence"/>
</dbReference>
<evidence type="ECO:0008006" key="3">
    <source>
        <dbReference type="Google" id="ProtNLM"/>
    </source>
</evidence>